<name>L8EC80_HUMAN</name>
<proteinExistence type="predicted"/>
<organism evidence="1">
    <name type="scientific">Homo sapiens</name>
    <name type="common">Human</name>
    <dbReference type="NCBI Taxonomy" id="9606"/>
    <lineage>
        <taxon>Eukaryota</taxon>
        <taxon>Metazoa</taxon>
        <taxon>Chordata</taxon>
        <taxon>Craniata</taxon>
        <taxon>Vertebrata</taxon>
        <taxon>Euteleostomi</taxon>
        <taxon>Mammalia</taxon>
        <taxon>Eutheria</taxon>
        <taxon>Euarchontoglires</taxon>
        <taxon>Primates</taxon>
        <taxon>Haplorrhini</taxon>
        <taxon>Catarrhini</taxon>
        <taxon>Hominidae</taxon>
        <taxon>Homo</taxon>
    </lineage>
</organism>
<dbReference type="OrthoDB" id="266227at2759"/>
<sequence>MLLGSFSTQQQKSPPEIAITIPACHLAKAGQCRACWLMPVIPALWKAEAGGSRELRLRRPQRTSLSTHRNLLHPRMAQRDCFLTLSLSDCQGRQR</sequence>
<evidence type="ECO:0000313" key="1">
    <source>
        <dbReference type="EMBL" id="CCQ43102.1"/>
    </source>
</evidence>
<gene>
    <name evidence="1" type="primary">ELMOD3</name>
</gene>
<accession>L8EC80</accession>
<dbReference type="ChiTaRS" id="ELMOD3">
    <property type="organism name" value="human"/>
</dbReference>
<dbReference type="EMBL" id="HF583605">
    <property type="protein sequence ID" value="CCQ43102.1"/>
    <property type="molecule type" value="Genomic_DNA"/>
</dbReference>
<reference evidence="1" key="1">
    <citation type="journal article" date="2013" name="PLoS ONE">
        <title>Direct detection of alternative open reading frames translation products in human significantly expands the proteome.</title>
        <authorList>
            <person name="Vanderperre B."/>
            <person name="Lucier J.-F."/>
            <person name="Motard J."/>
            <person name="Tremblay G."/>
            <person name="Vanderperre S."/>
            <person name="Wisztorski M."/>
            <person name="Salzet M."/>
            <person name="Boisvert F.-M."/>
            <person name="Roucou X."/>
        </authorList>
    </citation>
    <scope>NUCLEOTIDE SEQUENCE</scope>
</reference>
<dbReference type="AlphaFoldDB" id="L8EC80"/>
<protein>
    <submittedName>
        <fullName evidence="1">Alternative protein ELMOD3</fullName>
    </submittedName>
</protein>